<dbReference type="EMBL" id="RBKT01000001">
    <property type="protein sequence ID" value="RKR92714.1"/>
    <property type="molecule type" value="Genomic_DNA"/>
</dbReference>
<gene>
    <name evidence="1" type="ORF">BDK92_7192</name>
</gene>
<evidence type="ECO:0000313" key="2">
    <source>
        <dbReference type="Proteomes" id="UP000277671"/>
    </source>
</evidence>
<accession>A0A495JWS7</accession>
<organism evidence="1 2">
    <name type="scientific">Micromonospora pisi</name>
    <dbReference type="NCBI Taxonomy" id="589240"/>
    <lineage>
        <taxon>Bacteria</taxon>
        <taxon>Bacillati</taxon>
        <taxon>Actinomycetota</taxon>
        <taxon>Actinomycetes</taxon>
        <taxon>Micromonosporales</taxon>
        <taxon>Micromonosporaceae</taxon>
        <taxon>Micromonospora</taxon>
    </lineage>
</organism>
<dbReference type="AlphaFoldDB" id="A0A495JWS7"/>
<keyword evidence="2" id="KW-1185">Reference proteome</keyword>
<comment type="caution">
    <text evidence="1">The sequence shown here is derived from an EMBL/GenBank/DDBJ whole genome shotgun (WGS) entry which is preliminary data.</text>
</comment>
<name>A0A495JWS7_9ACTN</name>
<dbReference type="RefSeq" id="WP_147457231.1">
    <property type="nucleotide sequence ID" value="NZ_RBKT01000001.1"/>
</dbReference>
<protein>
    <submittedName>
        <fullName evidence="1">Uncharacterized protein</fullName>
    </submittedName>
</protein>
<sequence length="129" mass="14251">MSDTLTLALAAYDEADPDNPAGRRVHAAALFREATGATLRDSLAAVDEVIAERTTFENLEQFRQPTTFGWRYEFPNNRMVTVINDDTAPFRFEVLSDDPADVATGNIRRGLTTEQVEAKLVAIYGMPAV</sequence>
<reference evidence="1 2" key="1">
    <citation type="submission" date="2018-10" db="EMBL/GenBank/DDBJ databases">
        <title>Sequencing the genomes of 1000 actinobacteria strains.</title>
        <authorList>
            <person name="Klenk H.-P."/>
        </authorList>
    </citation>
    <scope>NUCLEOTIDE SEQUENCE [LARGE SCALE GENOMIC DNA]</scope>
    <source>
        <strain evidence="1 2">DSM 45175</strain>
    </source>
</reference>
<evidence type="ECO:0000313" key="1">
    <source>
        <dbReference type="EMBL" id="RKR92714.1"/>
    </source>
</evidence>
<proteinExistence type="predicted"/>
<dbReference type="Proteomes" id="UP000277671">
    <property type="component" value="Unassembled WGS sequence"/>
</dbReference>